<name>A0ABN2LWS9_9ACTN</name>
<keyword evidence="2" id="KW-1185">Reference proteome</keyword>
<dbReference type="Gene3D" id="1.25.40.10">
    <property type="entry name" value="Tetratricopeptide repeat domain"/>
    <property type="match status" value="1"/>
</dbReference>
<protein>
    <submittedName>
        <fullName evidence="1">Helix-turn-helix transcriptional regulator</fullName>
    </submittedName>
</protein>
<proteinExistence type="predicted"/>
<gene>
    <name evidence="1" type="ORF">GCM10009682_24180</name>
</gene>
<evidence type="ECO:0000313" key="2">
    <source>
        <dbReference type="Proteomes" id="UP001500218"/>
    </source>
</evidence>
<reference evidence="1 2" key="1">
    <citation type="journal article" date="2019" name="Int. J. Syst. Evol. Microbiol.">
        <title>The Global Catalogue of Microorganisms (GCM) 10K type strain sequencing project: providing services to taxonomists for standard genome sequencing and annotation.</title>
        <authorList>
            <consortium name="The Broad Institute Genomics Platform"/>
            <consortium name="The Broad Institute Genome Sequencing Center for Infectious Disease"/>
            <person name="Wu L."/>
            <person name="Ma J."/>
        </authorList>
    </citation>
    <scope>NUCLEOTIDE SEQUENCE [LARGE SCALE GENOMIC DNA]</scope>
    <source>
        <strain evidence="1 2">JCM 13250</strain>
    </source>
</reference>
<accession>A0ABN2LWS9</accession>
<dbReference type="EMBL" id="BAAALT010000059">
    <property type="protein sequence ID" value="GAA1801435.1"/>
    <property type="molecule type" value="Genomic_DNA"/>
</dbReference>
<organism evidence="1 2">
    <name type="scientific">Luedemannella flava</name>
    <dbReference type="NCBI Taxonomy" id="349316"/>
    <lineage>
        <taxon>Bacteria</taxon>
        <taxon>Bacillati</taxon>
        <taxon>Actinomycetota</taxon>
        <taxon>Actinomycetes</taxon>
        <taxon>Micromonosporales</taxon>
        <taxon>Micromonosporaceae</taxon>
        <taxon>Luedemannella</taxon>
    </lineage>
</organism>
<dbReference type="Proteomes" id="UP001500218">
    <property type="component" value="Unassembled WGS sequence"/>
</dbReference>
<sequence>MVRRPQPDPAWWTSATHDGRPIAEVLSHRDIAGLFRFLKSRGFSRAAIAAATSMSETRVRAITQGGQQVTSYDVLERITDGLGIDRGLVGLAYSQTAHRVARTATTHSDPGDYGDFLGALASYAVGSPPANANRLLPTPPMPTDGVPAVVTDRHVAVLREISDRHRRFDAERGGGSCRDSSLAYLHWAHGMLHSRFAKPETERDLKAALSDMYQVVGWACHDLGDHGDARRYLTGSIALARQIDDLPLIAGAFYRLGRISIHQHRAQEALRLWQLGQIVAQDSGCLVSVAVLHANEAWAYAALGQDALVCDALARAEGELARVDAATVPSWARFFLAPADINGIAAVVYSTLATHSQHRAAFASMAIERATLAFHNRGAGEARSHTFDAISLATAHLLDSDLDQAEQHAHTAIDMTVEIDSIRAVDRLHNLATLARPRAAHRGIAEVIHRIDTVTTAPDSLSRWRPV</sequence>
<dbReference type="SUPFAM" id="SSF48452">
    <property type="entry name" value="TPR-like"/>
    <property type="match status" value="1"/>
</dbReference>
<dbReference type="Pfam" id="PF13560">
    <property type="entry name" value="HTH_31"/>
    <property type="match status" value="1"/>
</dbReference>
<comment type="caution">
    <text evidence="1">The sequence shown here is derived from an EMBL/GenBank/DDBJ whole genome shotgun (WGS) entry which is preliminary data.</text>
</comment>
<dbReference type="InterPro" id="IPR011990">
    <property type="entry name" value="TPR-like_helical_dom_sf"/>
</dbReference>
<dbReference type="RefSeq" id="WP_344129588.1">
    <property type="nucleotide sequence ID" value="NZ_BAAALT010000059.1"/>
</dbReference>
<evidence type="ECO:0000313" key="1">
    <source>
        <dbReference type="EMBL" id="GAA1801435.1"/>
    </source>
</evidence>